<accession>A0A914XZ75</accession>
<reference evidence="10" key="1">
    <citation type="submission" date="2022-11" db="UniProtKB">
        <authorList>
            <consortium name="WormBaseParasite"/>
        </authorList>
    </citation>
    <scope>IDENTIFICATION</scope>
</reference>
<comment type="subcellular location">
    <subcellularLocation>
        <location evidence="1">Membrane</location>
        <topology evidence="1">Single-pass membrane protein</topology>
    </subcellularLocation>
</comment>
<keyword evidence="5" id="KW-0812">Transmembrane</keyword>
<evidence type="ECO:0000256" key="4">
    <source>
        <dbReference type="ARBA" id="ARBA00022679"/>
    </source>
</evidence>
<keyword evidence="7" id="KW-0472">Membrane</keyword>
<name>A0A914XZ75_9BILA</name>
<evidence type="ECO:0000313" key="9">
    <source>
        <dbReference type="Proteomes" id="UP000887577"/>
    </source>
</evidence>
<dbReference type="EC" id="2.4.1.-" evidence="8"/>
<evidence type="ECO:0000256" key="2">
    <source>
        <dbReference type="ARBA" id="ARBA00007647"/>
    </source>
</evidence>
<dbReference type="PANTHER" id="PTHR21645:SF2">
    <property type="entry name" value="GLYCOSYLTRANSFERASE FAMILY 92 PROTEIN F59C6.8"/>
    <property type="match status" value="1"/>
</dbReference>
<dbReference type="AlphaFoldDB" id="A0A914XZ75"/>
<evidence type="ECO:0000256" key="1">
    <source>
        <dbReference type="ARBA" id="ARBA00004167"/>
    </source>
</evidence>
<proteinExistence type="inferred from homology"/>
<evidence type="ECO:0000256" key="7">
    <source>
        <dbReference type="ARBA" id="ARBA00023136"/>
    </source>
</evidence>
<dbReference type="PANTHER" id="PTHR21645">
    <property type="entry name" value="GLYCOSYLTRANSFERASE FAMILY 92 PROTEIN"/>
    <property type="match status" value="1"/>
</dbReference>
<evidence type="ECO:0000313" key="10">
    <source>
        <dbReference type="WBParaSite" id="PSU_v2.g13246.t1"/>
    </source>
</evidence>
<keyword evidence="3 8" id="KW-0328">Glycosyltransferase</keyword>
<organism evidence="9 10">
    <name type="scientific">Panagrolaimus superbus</name>
    <dbReference type="NCBI Taxonomy" id="310955"/>
    <lineage>
        <taxon>Eukaryota</taxon>
        <taxon>Metazoa</taxon>
        <taxon>Ecdysozoa</taxon>
        <taxon>Nematoda</taxon>
        <taxon>Chromadorea</taxon>
        <taxon>Rhabditida</taxon>
        <taxon>Tylenchina</taxon>
        <taxon>Panagrolaimomorpha</taxon>
        <taxon>Panagrolaimoidea</taxon>
        <taxon>Panagrolaimidae</taxon>
        <taxon>Panagrolaimus</taxon>
    </lineage>
</organism>
<dbReference type="GO" id="GO:0016020">
    <property type="term" value="C:membrane"/>
    <property type="evidence" value="ECO:0007669"/>
    <property type="project" value="UniProtKB-SubCell"/>
</dbReference>
<evidence type="ECO:0000256" key="8">
    <source>
        <dbReference type="RuleBase" id="RU366017"/>
    </source>
</evidence>
<evidence type="ECO:0000256" key="6">
    <source>
        <dbReference type="ARBA" id="ARBA00022989"/>
    </source>
</evidence>
<dbReference type="WBParaSite" id="PSU_v2.g13246.t1">
    <property type="protein sequence ID" value="PSU_v2.g13246.t1"/>
    <property type="gene ID" value="PSU_v2.g13246"/>
</dbReference>
<protein>
    <recommendedName>
        <fullName evidence="8">Glycosyltransferase family 92 protein</fullName>
        <ecNumber evidence="8">2.4.1.-</ecNumber>
    </recommendedName>
</protein>
<keyword evidence="4 8" id="KW-0808">Transferase</keyword>
<comment type="similarity">
    <text evidence="2 8">Belongs to the glycosyltransferase 92 family.</text>
</comment>
<dbReference type="Proteomes" id="UP000887577">
    <property type="component" value="Unplaced"/>
</dbReference>
<dbReference type="InterPro" id="IPR008166">
    <property type="entry name" value="Glyco_transf_92"/>
</dbReference>
<evidence type="ECO:0000256" key="3">
    <source>
        <dbReference type="ARBA" id="ARBA00022676"/>
    </source>
</evidence>
<keyword evidence="6" id="KW-1133">Transmembrane helix</keyword>
<dbReference type="Pfam" id="PF01697">
    <property type="entry name" value="Glyco_transf_92"/>
    <property type="match status" value="1"/>
</dbReference>
<keyword evidence="9" id="KW-1185">Reference proteome</keyword>
<dbReference type="GO" id="GO:0016757">
    <property type="term" value="F:glycosyltransferase activity"/>
    <property type="evidence" value="ECO:0007669"/>
    <property type="project" value="UniProtKB-UniRule"/>
</dbReference>
<sequence>MLEVHSRNQHVAYNDCLMKYRESSDFVIIADIDDILFPKSGSYFKDFSVLNKLHPNAAAFMYDRRFAQINVGMIYFKGEESPLTNFLLDFY</sequence>
<evidence type="ECO:0000256" key="5">
    <source>
        <dbReference type="ARBA" id="ARBA00022692"/>
    </source>
</evidence>
<dbReference type="InterPro" id="IPR052012">
    <property type="entry name" value="GTase_92"/>
</dbReference>